<evidence type="ECO:0000313" key="6">
    <source>
        <dbReference type="Proteomes" id="UP000008673"/>
    </source>
</evidence>
<feature type="compositionally biased region" description="Acidic residues" evidence="3">
    <location>
        <begin position="407"/>
        <end position="418"/>
    </location>
</feature>
<keyword evidence="6" id="KW-1185">Reference proteome</keyword>
<dbReference type="InterPro" id="IPR000504">
    <property type="entry name" value="RRM_dom"/>
</dbReference>
<dbReference type="GO" id="GO:0003677">
    <property type="term" value="F:DNA binding"/>
    <property type="evidence" value="ECO:0007669"/>
    <property type="project" value="UniProtKB-KW"/>
</dbReference>
<dbReference type="InterPro" id="IPR012677">
    <property type="entry name" value="Nucleotide-bd_a/b_plait_sf"/>
</dbReference>
<feature type="domain" description="RRM" evidence="4">
    <location>
        <begin position="82"/>
        <end position="158"/>
    </location>
</feature>
<accession>W1Q7F7</accession>
<gene>
    <name evidence="5" type="ORF">HPODL_02901</name>
</gene>
<keyword evidence="5" id="KW-0238">DNA-binding</keyword>
<reference evidence="5 6" key="1">
    <citation type="journal article" date="2013" name="BMC Genomics">
        <title>Genome sequence and analysis of methylotrophic yeast Hansenula polymorpha DL1.</title>
        <authorList>
            <person name="Ravin N.V."/>
            <person name="Eldarov M.A."/>
            <person name="Kadnikov V.V."/>
            <person name="Beletsky A.V."/>
            <person name="Schneider J."/>
            <person name="Mardanova E.S."/>
            <person name="Smekalova E.M."/>
            <person name="Zvereva M.I."/>
            <person name="Dontsova O.A."/>
            <person name="Mardanov A.V."/>
            <person name="Skryabin K.G."/>
        </authorList>
    </citation>
    <scope>NUCLEOTIDE SEQUENCE [LARGE SCALE GENOMIC DNA]</scope>
    <source>
        <strain evidence="6">ATCC 26012 / BCRC 20466 / JCM 22074 / NRRL Y-7560 / DL-1</strain>
    </source>
</reference>
<dbReference type="EMBL" id="AEOI02000010">
    <property type="protein sequence ID" value="ESW96274.1"/>
    <property type="molecule type" value="Genomic_DNA"/>
</dbReference>
<dbReference type="PANTHER" id="PTHR23003">
    <property type="entry name" value="RNA RECOGNITION MOTIF RRM DOMAIN CONTAINING PROTEIN"/>
    <property type="match status" value="1"/>
</dbReference>
<dbReference type="GO" id="GO:0005634">
    <property type="term" value="C:nucleus"/>
    <property type="evidence" value="ECO:0007669"/>
    <property type="project" value="TreeGrafter"/>
</dbReference>
<dbReference type="SUPFAM" id="SSF54928">
    <property type="entry name" value="RNA-binding domain, RBD"/>
    <property type="match status" value="2"/>
</dbReference>
<dbReference type="Pfam" id="PF00076">
    <property type="entry name" value="RRM_1"/>
    <property type="match status" value="3"/>
</dbReference>
<feature type="compositionally biased region" description="Basic and acidic residues" evidence="3">
    <location>
        <begin position="32"/>
        <end position="42"/>
    </location>
</feature>
<dbReference type="KEGG" id="opa:HPODL_02901"/>
<evidence type="ECO:0000256" key="1">
    <source>
        <dbReference type="ARBA" id="ARBA00022884"/>
    </source>
</evidence>
<dbReference type="RefSeq" id="XP_013932704.1">
    <property type="nucleotide sequence ID" value="XM_014077229.1"/>
</dbReference>
<evidence type="ECO:0000256" key="2">
    <source>
        <dbReference type="PROSITE-ProRule" id="PRU00176"/>
    </source>
</evidence>
<feature type="region of interest" description="Disordered" evidence="3">
    <location>
        <begin position="367"/>
        <end position="418"/>
    </location>
</feature>
<dbReference type="GeneID" id="25772348"/>
<keyword evidence="1 2" id="KW-0694">RNA-binding</keyword>
<dbReference type="OrthoDB" id="1049195at2759"/>
<dbReference type="GO" id="GO:0005737">
    <property type="term" value="C:cytoplasm"/>
    <property type="evidence" value="ECO:0007669"/>
    <property type="project" value="TreeGrafter"/>
</dbReference>
<dbReference type="InterPro" id="IPR035979">
    <property type="entry name" value="RBD_domain_sf"/>
</dbReference>
<feature type="region of interest" description="Disordered" evidence="3">
    <location>
        <begin position="156"/>
        <end position="181"/>
    </location>
</feature>
<evidence type="ECO:0000313" key="5">
    <source>
        <dbReference type="EMBL" id="ESW96274.1"/>
    </source>
</evidence>
<feature type="domain" description="RRM" evidence="4">
    <location>
        <begin position="182"/>
        <end position="259"/>
    </location>
</feature>
<dbReference type="HOGENOM" id="CLU_026447_2_0_1"/>
<feature type="compositionally biased region" description="Basic and acidic residues" evidence="3">
    <location>
        <begin position="9"/>
        <end position="24"/>
    </location>
</feature>
<proteinExistence type="predicted"/>
<feature type="compositionally biased region" description="Basic and acidic residues" evidence="3">
    <location>
        <begin position="60"/>
        <end position="76"/>
    </location>
</feature>
<dbReference type="GO" id="GO:0003729">
    <property type="term" value="F:mRNA binding"/>
    <property type="evidence" value="ECO:0007669"/>
    <property type="project" value="TreeGrafter"/>
</dbReference>
<dbReference type="Gene3D" id="3.30.70.330">
    <property type="match status" value="3"/>
</dbReference>
<dbReference type="SMART" id="SM00360">
    <property type="entry name" value="RRM"/>
    <property type="match status" value="3"/>
</dbReference>
<organism evidence="5 6">
    <name type="scientific">Ogataea parapolymorpha (strain ATCC 26012 / BCRC 20466 / JCM 22074 / NRRL Y-7560 / DL-1)</name>
    <name type="common">Yeast</name>
    <name type="synonym">Hansenula polymorpha</name>
    <dbReference type="NCBI Taxonomy" id="871575"/>
    <lineage>
        <taxon>Eukaryota</taxon>
        <taxon>Fungi</taxon>
        <taxon>Dikarya</taxon>
        <taxon>Ascomycota</taxon>
        <taxon>Saccharomycotina</taxon>
        <taxon>Pichiomycetes</taxon>
        <taxon>Pichiales</taxon>
        <taxon>Pichiaceae</taxon>
        <taxon>Ogataea</taxon>
    </lineage>
</organism>
<comment type="caution">
    <text evidence="5">The sequence shown here is derived from an EMBL/GenBank/DDBJ whole genome shotgun (WGS) entry which is preliminary data.</text>
</comment>
<dbReference type="PROSITE" id="PS50102">
    <property type="entry name" value="RRM"/>
    <property type="match status" value="3"/>
</dbReference>
<feature type="region of interest" description="Disordered" evidence="3">
    <location>
        <begin position="1"/>
        <end position="76"/>
    </location>
</feature>
<dbReference type="eggNOG" id="KOG0118">
    <property type="taxonomic scope" value="Eukaryota"/>
</dbReference>
<dbReference type="FunFam" id="3.30.70.330:FF:000362">
    <property type="entry name" value="GBP2p Poly(A+) RNA-binding protein"/>
    <property type="match status" value="1"/>
</dbReference>
<name>W1Q7F7_OGAPD</name>
<protein>
    <submittedName>
        <fullName evidence="5">Single-strand telomeric DNA-binding protein GBP2</fullName>
    </submittedName>
</protein>
<feature type="domain" description="RRM" evidence="4">
    <location>
        <begin position="287"/>
        <end position="364"/>
    </location>
</feature>
<dbReference type="AlphaFoldDB" id="W1Q7F7"/>
<dbReference type="Proteomes" id="UP000008673">
    <property type="component" value="Unassembled WGS sequence"/>
</dbReference>
<evidence type="ECO:0000259" key="4">
    <source>
        <dbReference type="PROSITE" id="PS50102"/>
    </source>
</evidence>
<dbReference type="STRING" id="871575.W1Q7F7"/>
<sequence>MSDNMELDEYNRDRSRSPVREQWRQRSRSPPRRNERRDDRRGFSSRRGGRGGPLRARIGSRFESRGRGPRENESKSNRAYENSIFVGNLPYHTTWYDLKDLFREVGEVVRADVVTSRGRSRGMGTVEFANKDLVQEAISKFDRTMYEGREIFVREDLPPPEKENTGREERRRNAPPPSTEGYEVFIGNLPFSVRWQDLKDLFKSCGPIIRADVREDHRGRSKGFGTVIFENSEDADRAIADFNGYDMDGRRIEVRLGKQFNKEPQGPTESRNSEFVAGVVGQGEPNDTIFADNLPWETSETDLFDLFGSIASVKRAELQFDDLNRPAGTAVVQFQELDGAIAAVNQLDNYEYGRRRLHVSFAKRGDAVSSEQNMDVEAESAQQPSEPSQPGPEVPAVEPKEIGEPAPEQEMEEDHIEE</sequence>
<feature type="compositionally biased region" description="Basic and acidic residues" evidence="3">
    <location>
        <begin position="156"/>
        <end position="172"/>
    </location>
</feature>
<dbReference type="CDD" id="cd21605">
    <property type="entry name" value="RRM1_HRB1_GBP2"/>
    <property type="match status" value="1"/>
</dbReference>
<evidence type="ECO:0000256" key="3">
    <source>
        <dbReference type="SAM" id="MobiDB-lite"/>
    </source>
</evidence>
<dbReference type="OMA" id="TNAADAW"/>
<dbReference type="InterPro" id="IPR050374">
    <property type="entry name" value="RRT5_SRSF_SR"/>
</dbReference>